<dbReference type="PANTHER" id="PTHR12419:SF7">
    <property type="entry name" value="OTU DOMAIN-CONTAINING PROTEIN 3"/>
    <property type="match status" value="1"/>
</dbReference>
<gene>
    <name evidence="4 5" type="primary">LOC108676469</name>
</gene>
<dbReference type="RefSeq" id="XP_018020033.1">
    <property type="nucleotide sequence ID" value="XM_018164544.2"/>
</dbReference>
<feature type="compositionally biased region" description="Basic and acidic residues" evidence="1">
    <location>
        <begin position="1"/>
        <end position="10"/>
    </location>
</feature>
<feature type="domain" description="OTU" evidence="2">
    <location>
        <begin position="67"/>
        <end position="195"/>
    </location>
</feature>
<dbReference type="OrthoDB" id="415023at2759"/>
<dbReference type="SUPFAM" id="SSF54001">
    <property type="entry name" value="Cysteine proteinases"/>
    <property type="match status" value="1"/>
</dbReference>
<dbReference type="GO" id="GO:0016579">
    <property type="term" value="P:protein deubiquitination"/>
    <property type="evidence" value="ECO:0007669"/>
    <property type="project" value="TreeGrafter"/>
</dbReference>
<protein>
    <submittedName>
        <fullName evidence="4 5">OTU domain-containing protein 3</fullName>
    </submittedName>
</protein>
<dbReference type="RefSeq" id="XP_047738879.1">
    <property type="nucleotide sequence ID" value="XM_047882923.1"/>
</dbReference>
<dbReference type="AlphaFoldDB" id="A0A8B7P1Y1"/>
<feature type="region of interest" description="Disordered" evidence="1">
    <location>
        <begin position="1"/>
        <end position="49"/>
    </location>
</feature>
<dbReference type="Pfam" id="PF02338">
    <property type="entry name" value="OTU"/>
    <property type="match status" value="1"/>
</dbReference>
<dbReference type="OMA" id="PKNGITE"/>
<dbReference type="Proteomes" id="UP000694843">
    <property type="component" value="Unplaced"/>
</dbReference>
<evidence type="ECO:0000256" key="1">
    <source>
        <dbReference type="SAM" id="MobiDB-lite"/>
    </source>
</evidence>
<dbReference type="InterPro" id="IPR050704">
    <property type="entry name" value="Peptidase_C85-like"/>
</dbReference>
<dbReference type="KEGG" id="hazt:108676469"/>
<proteinExistence type="predicted"/>
<accession>A0A8B7P1Y1</accession>
<evidence type="ECO:0000313" key="3">
    <source>
        <dbReference type="Proteomes" id="UP000694843"/>
    </source>
</evidence>
<evidence type="ECO:0000259" key="2">
    <source>
        <dbReference type="PROSITE" id="PS50802"/>
    </source>
</evidence>
<feature type="compositionally biased region" description="Polar residues" evidence="1">
    <location>
        <begin position="11"/>
        <end position="21"/>
    </location>
</feature>
<evidence type="ECO:0000313" key="5">
    <source>
        <dbReference type="RefSeq" id="XP_047738879.1"/>
    </source>
</evidence>
<dbReference type="Gene3D" id="3.90.70.80">
    <property type="match status" value="1"/>
</dbReference>
<name>A0A8B7P1Y1_HYAAZ</name>
<dbReference type="InterPro" id="IPR003323">
    <property type="entry name" value="OTU_dom"/>
</dbReference>
<dbReference type="GeneID" id="108676469"/>
<feature type="region of interest" description="Disordered" evidence="1">
    <location>
        <begin position="311"/>
        <end position="379"/>
    </location>
</feature>
<sequence length="396" mass="43867">MARKREESASTKHGPQQQAGSGATGNSKHSGSSSSGSSSGSGKGSSGSNNAVPVYASLKQQLAMLGLAMREIPGDGNCLFGALADQVDGSRATHFKHRKEIVAYMQNNRMHFEPFVEDDVSFHDHLRRLSEAGTFGGNECIVAFARLHNVMVVIHQLNTALWTICGSEDSESDPNLYEVHISYHNGDHYNSVRRMGDCSNSPANIRTALLVMNGGNKQLEQDRAERRELEIRLMHCTNCKDEELVRHFLEEHNYNFDEAIEALLVHIHEKPRELHGGEMGRRRGEVTALWREDGSGSRVLGQEAAALALAESTSTMEAPKDGWRGSGSTAEKLQAKLKQPHISNTKRQELKKQLKKQQQRDRKRHSEAEDASLDSDYGMSDDCHTIVVPDIACLRI</sequence>
<dbReference type="GO" id="GO:0004843">
    <property type="term" value="F:cysteine-type deubiquitinase activity"/>
    <property type="evidence" value="ECO:0007669"/>
    <property type="project" value="TreeGrafter"/>
</dbReference>
<dbReference type="PANTHER" id="PTHR12419">
    <property type="entry name" value="OTU DOMAIN CONTAINING PROTEIN"/>
    <property type="match status" value="1"/>
</dbReference>
<reference evidence="4 5" key="1">
    <citation type="submission" date="2025-04" db="UniProtKB">
        <authorList>
            <consortium name="RefSeq"/>
        </authorList>
    </citation>
    <scope>IDENTIFICATION</scope>
    <source>
        <tissue evidence="4 5">Whole organism</tissue>
    </source>
</reference>
<evidence type="ECO:0000313" key="4">
    <source>
        <dbReference type="RefSeq" id="XP_018020033.1"/>
    </source>
</evidence>
<keyword evidence="3" id="KW-1185">Reference proteome</keyword>
<feature type="compositionally biased region" description="Basic and acidic residues" evidence="1">
    <location>
        <begin position="346"/>
        <end position="368"/>
    </location>
</feature>
<dbReference type="InterPro" id="IPR038765">
    <property type="entry name" value="Papain-like_cys_pep_sf"/>
</dbReference>
<organism evidence="3 4">
    <name type="scientific">Hyalella azteca</name>
    <name type="common">Amphipod</name>
    <dbReference type="NCBI Taxonomy" id="294128"/>
    <lineage>
        <taxon>Eukaryota</taxon>
        <taxon>Metazoa</taxon>
        <taxon>Ecdysozoa</taxon>
        <taxon>Arthropoda</taxon>
        <taxon>Crustacea</taxon>
        <taxon>Multicrustacea</taxon>
        <taxon>Malacostraca</taxon>
        <taxon>Eumalacostraca</taxon>
        <taxon>Peracarida</taxon>
        <taxon>Amphipoda</taxon>
        <taxon>Senticaudata</taxon>
        <taxon>Talitrida</taxon>
        <taxon>Talitroidea</taxon>
        <taxon>Hyalellidae</taxon>
        <taxon>Hyalella</taxon>
    </lineage>
</organism>
<feature type="compositionally biased region" description="Low complexity" evidence="1">
    <location>
        <begin position="25"/>
        <end position="38"/>
    </location>
</feature>
<dbReference type="CDD" id="cd14279">
    <property type="entry name" value="CUE"/>
    <property type="match status" value="1"/>
</dbReference>
<dbReference type="PROSITE" id="PS50802">
    <property type="entry name" value="OTU"/>
    <property type="match status" value="1"/>
</dbReference>